<proteinExistence type="predicted"/>
<sequence length="187" mass="20652">MIPAHEYAKIISALTKPLPAYVRYVAKSEVWGIDTSTRVTTHFVNGKATPPVRQGHGPFKHTSDSTNLNSAFVPACYRVVGERIGSWRGKPAVVFSLAPICSPKWNSGFPILYADPHTMRPLFVTVTMGKGQAKATLSEMFGEFNGYILPTVVKTVLQGRGSASWLQVTMTMLYSRYEFSATPFMTK</sequence>
<comment type="caution">
    <text evidence="1">The sequence shown here is derived from an EMBL/GenBank/DDBJ whole genome shotgun (WGS) entry which is preliminary data.</text>
</comment>
<evidence type="ECO:0000313" key="1">
    <source>
        <dbReference type="EMBL" id="CBH75773.1"/>
    </source>
</evidence>
<dbReference type="EMBL" id="CABL01000016">
    <property type="protein sequence ID" value="CBH75773.1"/>
    <property type="molecule type" value="Genomic_DNA"/>
</dbReference>
<accession>E6PH35</accession>
<protein>
    <submittedName>
        <fullName evidence="1">Uncharacterized protein</fullName>
    </submittedName>
</protein>
<reference evidence="1" key="1">
    <citation type="submission" date="2009-10" db="EMBL/GenBank/DDBJ databases">
        <title>Diversity of trophic interactions inside an arsenic-rich microbial ecosystem.</title>
        <authorList>
            <person name="Bertin P.N."/>
            <person name="Heinrich-Salmeron A."/>
            <person name="Pelletier E."/>
            <person name="Goulhen-Chollet F."/>
            <person name="Arsene-Ploetze F."/>
            <person name="Gallien S."/>
            <person name="Calteau A."/>
            <person name="Vallenet D."/>
            <person name="Casiot C."/>
            <person name="Chane-Woon-Ming B."/>
            <person name="Giloteaux L."/>
            <person name="Barakat M."/>
            <person name="Bonnefoy V."/>
            <person name="Bruneel O."/>
            <person name="Chandler M."/>
            <person name="Cleiss J."/>
            <person name="Duran R."/>
            <person name="Elbaz-Poulichet F."/>
            <person name="Fonknechten N."/>
            <person name="Lauga B."/>
            <person name="Mornico D."/>
            <person name="Ortet P."/>
            <person name="Schaeffer C."/>
            <person name="Siguier P."/>
            <person name="Alexander Thil Smith A."/>
            <person name="Van Dorsselaer A."/>
            <person name="Weissenbach J."/>
            <person name="Medigue C."/>
            <person name="Le Paslier D."/>
        </authorList>
    </citation>
    <scope>NUCLEOTIDE SEQUENCE</scope>
</reference>
<organism evidence="1">
    <name type="scientific">mine drainage metagenome</name>
    <dbReference type="NCBI Taxonomy" id="410659"/>
    <lineage>
        <taxon>unclassified sequences</taxon>
        <taxon>metagenomes</taxon>
        <taxon>ecological metagenomes</taxon>
    </lineage>
</organism>
<name>E6PH35_9ZZZZ</name>
<gene>
    <name evidence="1" type="ORF">CARN1_1171</name>
</gene>
<dbReference type="AlphaFoldDB" id="E6PH35"/>